<keyword evidence="4" id="KW-1185">Reference proteome</keyword>
<accession>A0ABX7DU90</accession>
<sequence length="65" mass="7084">MVSLIYSFIMLAIQSASAGQGPPPPSQNRGGQLPIDDHLWILIVLGILFGAYILFKRNRSTNKAS</sequence>
<evidence type="ECO:0000256" key="1">
    <source>
        <dbReference type="SAM" id="Phobius"/>
    </source>
</evidence>
<gene>
    <name evidence="3" type="ORF">JK629_05145</name>
</gene>
<proteinExistence type="predicted"/>
<organism evidence="3 4">
    <name type="scientific">Aequorivita iocasae</name>
    <dbReference type="NCBI Taxonomy" id="2803865"/>
    <lineage>
        <taxon>Bacteria</taxon>
        <taxon>Pseudomonadati</taxon>
        <taxon>Bacteroidota</taxon>
        <taxon>Flavobacteriia</taxon>
        <taxon>Flavobacteriales</taxon>
        <taxon>Flavobacteriaceae</taxon>
        <taxon>Aequorivita</taxon>
    </lineage>
</organism>
<keyword evidence="2" id="KW-0732">Signal</keyword>
<evidence type="ECO:0000313" key="3">
    <source>
        <dbReference type="EMBL" id="QQX77653.1"/>
    </source>
</evidence>
<feature type="chain" id="PRO_5047388033" description="LPXTG cell wall anchor domain-containing protein" evidence="2">
    <location>
        <begin position="19"/>
        <end position="65"/>
    </location>
</feature>
<feature type="transmembrane region" description="Helical" evidence="1">
    <location>
        <begin position="38"/>
        <end position="55"/>
    </location>
</feature>
<evidence type="ECO:0000313" key="4">
    <source>
        <dbReference type="Proteomes" id="UP000629420"/>
    </source>
</evidence>
<reference evidence="3 4" key="1">
    <citation type="submission" date="2021-01" db="EMBL/GenBank/DDBJ databases">
        <title>Aequorivita sp. strain KX20305, a bacterium isolated from the sediment collected at a cold seep field in South China Sea.</title>
        <authorList>
            <person name="Zhang H."/>
            <person name="Li C."/>
        </authorList>
    </citation>
    <scope>NUCLEOTIDE SEQUENCE [LARGE SCALE GENOMIC DNA]</scope>
    <source>
        <strain evidence="3 4">KX20305</strain>
    </source>
</reference>
<feature type="signal peptide" evidence="2">
    <location>
        <begin position="1"/>
        <end position="18"/>
    </location>
</feature>
<dbReference type="RefSeq" id="WP_202337545.1">
    <property type="nucleotide sequence ID" value="NZ_CP068439.1"/>
</dbReference>
<dbReference type="EMBL" id="CP068439">
    <property type="protein sequence ID" value="QQX77653.1"/>
    <property type="molecule type" value="Genomic_DNA"/>
</dbReference>
<keyword evidence="1" id="KW-0812">Transmembrane</keyword>
<protein>
    <recommendedName>
        <fullName evidence="5">LPXTG cell wall anchor domain-containing protein</fullName>
    </recommendedName>
</protein>
<keyword evidence="1" id="KW-0472">Membrane</keyword>
<evidence type="ECO:0000256" key="2">
    <source>
        <dbReference type="SAM" id="SignalP"/>
    </source>
</evidence>
<keyword evidence="1" id="KW-1133">Transmembrane helix</keyword>
<name>A0ABX7DU90_9FLAO</name>
<dbReference type="Proteomes" id="UP000629420">
    <property type="component" value="Chromosome"/>
</dbReference>
<evidence type="ECO:0008006" key="5">
    <source>
        <dbReference type="Google" id="ProtNLM"/>
    </source>
</evidence>